<name>A0A917G2F6_9BACL</name>
<gene>
    <name evidence="1" type="ORF">GCM10010916_40280</name>
</gene>
<evidence type="ECO:0000313" key="1">
    <source>
        <dbReference type="EMBL" id="GGG19398.1"/>
    </source>
</evidence>
<dbReference type="EMBL" id="BMGR01000015">
    <property type="protein sequence ID" value="GGG19398.1"/>
    <property type="molecule type" value="Genomic_DNA"/>
</dbReference>
<proteinExistence type="predicted"/>
<reference evidence="1" key="1">
    <citation type="journal article" date="2014" name="Int. J. Syst. Evol. Microbiol.">
        <title>Complete genome sequence of Corynebacterium casei LMG S-19264T (=DSM 44701T), isolated from a smear-ripened cheese.</title>
        <authorList>
            <consortium name="US DOE Joint Genome Institute (JGI-PGF)"/>
            <person name="Walter F."/>
            <person name="Albersmeier A."/>
            <person name="Kalinowski J."/>
            <person name="Ruckert C."/>
        </authorList>
    </citation>
    <scope>NUCLEOTIDE SEQUENCE</scope>
    <source>
        <strain evidence="1">CGMCC 1.12987</strain>
    </source>
</reference>
<protein>
    <submittedName>
        <fullName evidence="1">Uncharacterized protein</fullName>
    </submittedName>
</protein>
<accession>A0A917G2F6</accession>
<reference evidence="1" key="2">
    <citation type="submission" date="2020-09" db="EMBL/GenBank/DDBJ databases">
        <authorList>
            <person name="Sun Q."/>
            <person name="Zhou Y."/>
        </authorList>
    </citation>
    <scope>NUCLEOTIDE SEQUENCE</scope>
    <source>
        <strain evidence="1">CGMCC 1.12987</strain>
    </source>
</reference>
<dbReference type="RefSeq" id="WP_188532868.1">
    <property type="nucleotide sequence ID" value="NZ_BMGR01000015.1"/>
</dbReference>
<dbReference type="Proteomes" id="UP000644756">
    <property type="component" value="Unassembled WGS sequence"/>
</dbReference>
<comment type="caution">
    <text evidence="1">The sequence shown here is derived from an EMBL/GenBank/DDBJ whole genome shotgun (WGS) entry which is preliminary data.</text>
</comment>
<organism evidence="1 2">
    <name type="scientific">Paenibacillus abyssi</name>
    <dbReference type="NCBI Taxonomy" id="1340531"/>
    <lineage>
        <taxon>Bacteria</taxon>
        <taxon>Bacillati</taxon>
        <taxon>Bacillota</taxon>
        <taxon>Bacilli</taxon>
        <taxon>Bacillales</taxon>
        <taxon>Paenibacillaceae</taxon>
        <taxon>Paenibacillus</taxon>
    </lineage>
</organism>
<evidence type="ECO:0000313" key="2">
    <source>
        <dbReference type="Proteomes" id="UP000644756"/>
    </source>
</evidence>
<sequence length="113" mass="12835">MCVLCGGFVLQEHWTEKSSDDGGAIMTVGGDSGRNRQRQRLLRTNMANRILGYYGLKMEDWNGSKYILRDSKGSSEIVYDLGSLWPAVEKMIRKAADPLDPQLIERMQENPRI</sequence>
<dbReference type="AlphaFoldDB" id="A0A917G2F6"/>
<keyword evidence="2" id="KW-1185">Reference proteome</keyword>